<evidence type="ECO:0000259" key="2">
    <source>
        <dbReference type="Pfam" id="PF04993"/>
    </source>
</evidence>
<dbReference type="RefSeq" id="WP_050532254.1">
    <property type="nucleotide sequence ID" value="NZ_AQQZ01000009.1"/>
</dbReference>
<organism evidence="3 4">
    <name type="scientific">Pseudaestuariivita atlantica</name>
    <dbReference type="NCBI Taxonomy" id="1317121"/>
    <lineage>
        <taxon>Bacteria</taxon>
        <taxon>Pseudomonadati</taxon>
        <taxon>Pseudomonadota</taxon>
        <taxon>Alphaproteobacteria</taxon>
        <taxon>Rhodobacterales</taxon>
        <taxon>Paracoccaceae</taxon>
        <taxon>Pseudaestuariivita</taxon>
    </lineage>
</organism>
<proteinExistence type="predicted"/>
<protein>
    <recommendedName>
        <fullName evidence="2">TfoX N-terminal domain-containing protein</fullName>
    </recommendedName>
</protein>
<dbReference type="PANTHER" id="PTHR36121">
    <property type="entry name" value="PROTEIN SXY"/>
    <property type="match status" value="1"/>
</dbReference>
<accession>A0A0L1JL31</accession>
<feature type="compositionally biased region" description="Basic and acidic residues" evidence="1">
    <location>
        <begin position="96"/>
        <end position="109"/>
    </location>
</feature>
<gene>
    <name evidence="3" type="ORF">ATO11_17765</name>
</gene>
<comment type="caution">
    <text evidence="3">The sequence shown here is derived from an EMBL/GenBank/DDBJ whole genome shotgun (WGS) entry which is preliminary data.</text>
</comment>
<dbReference type="OrthoDB" id="1524907at2"/>
<dbReference type="Gene3D" id="3.30.1460.30">
    <property type="entry name" value="YgaC/TfoX-N like chaperone"/>
    <property type="match status" value="1"/>
</dbReference>
<evidence type="ECO:0000313" key="3">
    <source>
        <dbReference type="EMBL" id="KNG92454.1"/>
    </source>
</evidence>
<reference evidence="3 4" key="1">
    <citation type="journal article" date="2015" name="Int. J. Syst. Evol. Microbiol.">
        <title>Aestuariivita atlantica sp. nov., isolated from deep sea sediment of the Atlantic Ocean.</title>
        <authorList>
            <person name="Li G."/>
            <person name="Lai Q."/>
            <person name="Du Y."/>
            <person name="Liu X."/>
            <person name="Sun F."/>
            <person name="Shao Z."/>
        </authorList>
    </citation>
    <scope>NUCLEOTIDE SEQUENCE [LARGE SCALE GENOMIC DNA]</scope>
    <source>
        <strain evidence="3 4">22II-S11-z3</strain>
    </source>
</reference>
<dbReference type="SUPFAM" id="SSF159894">
    <property type="entry name" value="YgaC/TfoX-N like"/>
    <property type="match status" value="1"/>
</dbReference>
<dbReference type="STRING" id="1317121.ATO11_17765"/>
<evidence type="ECO:0000256" key="1">
    <source>
        <dbReference type="SAM" id="MobiDB-lite"/>
    </source>
</evidence>
<feature type="domain" description="TfoX N-terminal" evidence="2">
    <location>
        <begin position="13"/>
        <end position="107"/>
    </location>
</feature>
<dbReference type="Pfam" id="PF04993">
    <property type="entry name" value="TfoX_N"/>
    <property type="match status" value="1"/>
</dbReference>
<name>A0A0L1JL31_9RHOB</name>
<feature type="region of interest" description="Disordered" evidence="1">
    <location>
        <begin position="87"/>
        <end position="109"/>
    </location>
</feature>
<dbReference type="Proteomes" id="UP000036938">
    <property type="component" value="Unassembled WGS sequence"/>
</dbReference>
<sequence length="109" mass="12149">MAVSPEQIEWAKEVFADVPGVTTKKMFGGLSLYSEGTIFAIIGPDEELLLKARDDLAEELQAEGCTQWVYDGHKDKKPTAMPYWTLPDSAMDDPEEAARWARKSLDQNG</sequence>
<evidence type="ECO:0000313" key="4">
    <source>
        <dbReference type="Proteomes" id="UP000036938"/>
    </source>
</evidence>
<keyword evidence="4" id="KW-1185">Reference proteome</keyword>
<dbReference type="AlphaFoldDB" id="A0A0L1JL31"/>
<dbReference type="InterPro" id="IPR007076">
    <property type="entry name" value="TfoX_N"/>
</dbReference>
<dbReference type="PANTHER" id="PTHR36121:SF1">
    <property type="entry name" value="PROTEIN SXY"/>
    <property type="match status" value="1"/>
</dbReference>
<dbReference type="EMBL" id="AQQZ01000009">
    <property type="protein sequence ID" value="KNG92454.1"/>
    <property type="molecule type" value="Genomic_DNA"/>
</dbReference>
<dbReference type="InterPro" id="IPR047525">
    <property type="entry name" value="TfoX-like"/>
</dbReference>